<dbReference type="PATRIC" id="fig|28092.6.peg.4215"/>
<feature type="domain" description="Peptidase M20 dimerisation" evidence="8">
    <location>
        <begin position="443"/>
        <end position="545"/>
    </location>
</feature>
<comment type="subunit">
    <text evidence="3">Homodimer.</text>
</comment>
<dbReference type="Pfam" id="PF07687">
    <property type="entry name" value="M20_dimer"/>
    <property type="match status" value="1"/>
</dbReference>
<dbReference type="RefSeq" id="WP_046153576.1">
    <property type="nucleotide sequence ID" value="NZ_CADFGU010000009.1"/>
</dbReference>
<keyword evidence="4" id="KW-0659">Purine metabolism</keyword>
<dbReference type="InterPro" id="IPR002933">
    <property type="entry name" value="Peptidase_M20"/>
</dbReference>
<evidence type="ECO:0000256" key="5">
    <source>
        <dbReference type="ARBA" id="ARBA00022723"/>
    </source>
</evidence>
<accession>A0A0F5JXE9</accession>
<keyword evidence="7" id="KW-0464">Manganese</keyword>
<dbReference type="Proteomes" id="UP000033618">
    <property type="component" value="Unassembled WGS sequence"/>
</dbReference>
<evidence type="ECO:0000256" key="4">
    <source>
        <dbReference type="ARBA" id="ARBA00022631"/>
    </source>
</evidence>
<dbReference type="PANTHER" id="PTHR32494:SF19">
    <property type="entry name" value="ALLANTOATE DEIMINASE-RELATED"/>
    <property type="match status" value="1"/>
</dbReference>
<reference evidence="10 11" key="1">
    <citation type="submission" date="2015-03" db="EMBL/GenBank/DDBJ databases">
        <title>Draft Genome Sequence of Burkholderia andropogonis type strain ICMP2807, isolated from Sorghum bicolor.</title>
        <authorList>
            <person name="Lopes-Santos L."/>
            <person name="Castro D.B."/>
            <person name="Ottoboni L.M."/>
            <person name="Park D."/>
            <person name="Weirc B.S."/>
            <person name="Destefano S.A."/>
        </authorList>
    </citation>
    <scope>NUCLEOTIDE SEQUENCE [LARGE SCALE GENOMIC DNA]</scope>
    <source>
        <strain evidence="10 11">ICMP2807</strain>
    </source>
</reference>
<protein>
    <submittedName>
        <fullName evidence="10">Uncharacterized protein</fullName>
    </submittedName>
</protein>
<dbReference type="SUPFAM" id="SSF55031">
    <property type="entry name" value="Bacterial exopeptidase dimerisation domain"/>
    <property type="match status" value="1"/>
</dbReference>
<comment type="caution">
    <text evidence="10">The sequence shown here is derived from an EMBL/GenBank/DDBJ whole genome shotgun (WGS) entry which is preliminary data.</text>
</comment>
<dbReference type="Pfam" id="PF09349">
    <property type="entry name" value="OHCU_decarbox"/>
    <property type="match status" value="1"/>
</dbReference>
<evidence type="ECO:0000256" key="2">
    <source>
        <dbReference type="ARBA" id="ARBA00006153"/>
    </source>
</evidence>
<keyword evidence="6" id="KW-0378">Hydrolase</keyword>
<dbReference type="PANTHER" id="PTHR32494">
    <property type="entry name" value="ALLANTOATE DEIMINASE-RELATED"/>
    <property type="match status" value="1"/>
</dbReference>
<dbReference type="AlphaFoldDB" id="A0A0F5JXE9"/>
<dbReference type="CDD" id="cd03884">
    <property type="entry name" value="M20_bAS"/>
    <property type="match status" value="1"/>
</dbReference>
<evidence type="ECO:0000313" key="10">
    <source>
        <dbReference type="EMBL" id="KKB62375.1"/>
    </source>
</evidence>
<proteinExistence type="inferred from homology"/>
<dbReference type="NCBIfam" id="TIGR01879">
    <property type="entry name" value="hydantase"/>
    <property type="match status" value="1"/>
</dbReference>
<dbReference type="EMBL" id="LAQU01000021">
    <property type="protein sequence ID" value="KKB62375.1"/>
    <property type="molecule type" value="Genomic_DNA"/>
</dbReference>
<dbReference type="SUPFAM" id="SSF53187">
    <property type="entry name" value="Zn-dependent exopeptidases"/>
    <property type="match status" value="1"/>
</dbReference>
<comment type="similarity">
    <text evidence="2">Belongs to the peptidase M20 family.</text>
</comment>
<dbReference type="InterPro" id="IPR036264">
    <property type="entry name" value="Bact_exopeptidase_dim_dom"/>
</dbReference>
<dbReference type="STRING" id="28092.WM40_17930"/>
<dbReference type="Gene3D" id="3.40.630.10">
    <property type="entry name" value="Zn peptidases"/>
    <property type="match status" value="1"/>
</dbReference>
<evidence type="ECO:0000259" key="8">
    <source>
        <dbReference type="Pfam" id="PF07687"/>
    </source>
</evidence>
<evidence type="ECO:0000313" key="11">
    <source>
        <dbReference type="Proteomes" id="UP000033618"/>
    </source>
</evidence>
<evidence type="ECO:0000256" key="6">
    <source>
        <dbReference type="ARBA" id="ARBA00022801"/>
    </source>
</evidence>
<dbReference type="InterPro" id="IPR036778">
    <property type="entry name" value="OHCU_decarboxylase_sf"/>
</dbReference>
<comment type="cofactor">
    <cofactor evidence="1">
        <name>Mn(2+)</name>
        <dbReference type="ChEBI" id="CHEBI:29035"/>
    </cofactor>
</comment>
<dbReference type="Pfam" id="PF01546">
    <property type="entry name" value="Peptidase_M20"/>
    <property type="match status" value="1"/>
</dbReference>
<dbReference type="Gene3D" id="3.30.70.360">
    <property type="match status" value="1"/>
</dbReference>
<evidence type="ECO:0000256" key="1">
    <source>
        <dbReference type="ARBA" id="ARBA00001936"/>
    </source>
</evidence>
<dbReference type="InterPro" id="IPR018020">
    <property type="entry name" value="OHCU_decarboxylase"/>
</dbReference>
<gene>
    <name evidence="10" type="ORF">WM40_17930</name>
</gene>
<dbReference type="SUPFAM" id="SSF158694">
    <property type="entry name" value="UraD-Like"/>
    <property type="match status" value="1"/>
</dbReference>
<keyword evidence="5" id="KW-0479">Metal-binding</keyword>
<dbReference type="Gene3D" id="1.10.3330.10">
    <property type="entry name" value="Oxo-4-hydroxy-4-carboxy-5-ureidoimidazoline decarboxylase"/>
    <property type="match status" value="1"/>
</dbReference>
<dbReference type="GO" id="GO:0016813">
    <property type="term" value="F:hydrolase activity, acting on carbon-nitrogen (but not peptide) bonds, in linear amidines"/>
    <property type="evidence" value="ECO:0007669"/>
    <property type="project" value="InterPro"/>
</dbReference>
<dbReference type="OrthoDB" id="9808195at2"/>
<name>A0A0F5JXE9_9BURK</name>
<sequence length="657" mass="70993">MMKRKITIEQLNAEDDDGFLVALQGLYAHNEWVIRRISVARPFVSAPALLHALWRCVSTATEDEQLTVIRAHADLADGAATLDDDWTVPATAARSTVHDGNPDVPGDASAAAKARREALAAEKRAYHKRFGFPFVLAVEGHDSRAASGWSDGAGQGSRDAEWTAGISFDSVLATLRRRMRAQRRDELAEAVRQVNRIAELRLNHLLGRQAFHGREVMRWCELLAEHSEDRPGDGADGTPVLTCTYLTPTHRACAVLIMGWMLQAGMQAHVDVFGNVIGRYRSSVAGARTLITGSHYDTVRNGGKYDGRVGILLPISLIAEMHRRGEQFPFHIDVIAFAEEEGVRFKTSFLGSSALTGNIDDTVLARADETGQTLRDVIVTHAAQLAEAGRPNGRVIDDPATLLHLALREAKRDPATLVAFLEVHIEQGPVLFTEQLPVGVVTAISGSKRYLVHLTGVAGHAGAMPMDLRRDAAAAAAEITLYVEQRCSGVPTLVGTVGRLEVPNGSVNVVPGRCLLSVDIRAGDDVVRDAAVSDVMTRIQAICNRRGVLVETELILASDTVPCAAGLQSRFGRALDRLGVPVRYLPSGAGHDAVEMSRIADVGMLFVRCGNGGISHNPLETVSAEDLDLAGEAFRDTVDGLAAEEWRSVAELDRIRT</sequence>
<dbReference type="InterPro" id="IPR010158">
    <property type="entry name" value="Amidase_Cbmase"/>
</dbReference>
<evidence type="ECO:0000256" key="7">
    <source>
        <dbReference type="ARBA" id="ARBA00023211"/>
    </source>
</evidence>
<evidence type="ECO:0000256" key="3">
    <source>
        <dbReference type="ARBA" id="ARBA00011738"/>
    </source>
</evidence>
<evidence type="ECO:0000259" key="9">
    <source>
        <dbReference type="Pfam" id="PF09349"/>
    </source>
</evidence>
<dbReference type="InterPro" id="IPR011650">
    <property type="entry name" value="Peptidase_M20_dimer"/>
</dbReference>
<organism evidence="10 11">
    <name type="scientific">Robbsia andropogonis</name>
    <dbReference type="NCBI Taxonomy" id="28092"/>
    <lineage>
        <taxon>Bacteria</taxon>
        <taxon>Pseudomonadati</taxon>
        <taxon>Pseudomonadota</taxon>
        <taxon>Betaproteobacteria</taxon>
        <taxon>Burkholderiales</taxon>
        <taxon>Burkholderiaceae</taxon>
        <taxon>Robbsia</taxon>
    </lineage>
</organism>
<feature type="domain" description="Oxo-4-hydroxy-4-carboxy-5-ureidoimidazoline decarboxylase" evidence="9">
    <location>
        <begin position="12"/>
        <end position="144"/>
    </location>
</feature>
<dbReference type="GO" id="GO:0006144">
    <property type="term" value="P:purine nucleobase metabolic process"/>
    <property type="evidence" value="ECO:0007669"/>
    <property type="project" value="UniProtKB-KW"/>
</dbReference>
<keyword evidence="11" id="KW-1185">Reference proteome</keyword>
<dbReference type="GO" id="GO:0046872">
    <property type="term" value="F:metal ion binding"/>
    <property type="evidence" value="ECO:0007669"/>
    <property type="project" value="UniProtKB-KW"/>
</dbReference>